<organism evidence="1 2">
    <name type="scientific">Citrullus colocynthis</name>
    <name type="common">colocynth</name>
    <dbReference type="NCBI Taxonomy" id="252529"/>
    <lineage>
        <taxon>Eukaryota</taxon>
        <taxon>Viridiplantae</taxon>
        <taxon>Streptophyta</taxon>
        <taxon>Embryophyta</taxon>
        <taxon>Tracheophyta</taxon>
        <taxon>Spermatophyta</taxon>
        <taxon>Magnoliopsida</taxon>
        <taxon>eudicotyledons</taxon>
        <taxon>Gunneridae</taxon>
        <taxon>Pentapetalae</taxon>
        <taxon>rosids</taxon>
        <taxon>fabids</taxon>
        <taxon>Cucurbitales</taxon>
        <taxon>Cucurbitaceae</taxon>
        <taxon>Benincaseae</taxon>
        <taxon>Citrullus</taxon>
    </lineage>
</organism>
<protein>
    <submittedName>
        <fullName evidence="1">Uncharacterized protein</fullName>
    </submittedName>
</protein>
<evidence type="ECO:0000313" key="2">
    <source>
        <dbReference type="Proteomes" id="UP001642487"/>
    </source>
</evidence>
<dbReference type="EMBL" id="OZ021737">
    <property type="protein sequence ID" value="CAK9317129.1"/>
    <property type="molecule type" value="Genomic_DNA"/>
</dbReference>
<keyword evidence="2" id="KW-1185">Reference proteome</keyword>
<reference evidence="1 2" key="1">
    <citation type="submission" date="2024-03" db="EMBL/GenBank/DDBJ databases">
        <authorList>
            <person name="Gkanogiannis A."/>
            <person name="Becerra Lopez-Lavalle L."/>
        </authorList>
    </citation>
    <scope>NUCLEOTIDE SEQUENCE [LARGE SCALE GENOMIC DNA]</scope>
</reference>
<accession>A0ABP0Y9N0</accession>
<name>A0ABP0Y9N0_9ROSI</name>
<evidence type="ECO:0000313" key="1">
    <source>
        <dbReference type="EMBL" id="CAK9317129.1"/>
    </source>
</evidence>
<dbReference type="Proteomes" id="UP001642487">
    <property type="component" value="Chromosome 3"/>
</dbReference>
<sequence>MILSYIQGGTDSTYHRRRGPPWGSAEWFSGSAAVFRRDRHSQSARTIWRWCNLGAYFDCKTDNQIERQKPKTNCALDFSCIKPSPQGKISR</sequence>
<proteinExistence type="predicted"/>
<gene>
    <name evidence="1" type="ORF">CITCOLO1_LOCUS9025</name>
</gene>